<dbReference type="PANTHER" id="PTHR30535">
    <property type="entry name" value="VITAMIN B12-BINDING PROTEIN"/>
    <property type="match status" value="1"/>
</dbReference>
<dbReference type="NCBIfam" id="NF038402">
    <property type="entry name" value="TroA_like"/>
    <property type="match status" value="1"/>
</dbReference>
<accession>A0A1V2AAR8</accession>
<comment type="similarity">
    <text evidence="1">Belongs to the bacterial solute-binding protein 8 family.</text>
</comment>
<dbReference type="InterPro" id="IPR050902">
    <property type="entry name" value="ABC_Transporter_SBP"/>
</dbReference>
<dbReference type="RefSeq" id="WP_076764170.1">
    <property type="nucleotide sequence ID" value="NZ_MSFI01000006.1"/>
</dbReference>
<organism evidence="5 6">
    <name type="scientific">Domibacillus epiphyticus</name>
    <dbReference type="NCBI Taxonomy" id="1714355"/>
    <lineage>
        <taxon>Bacteria</taxon>
        <taxon>Bacillati</taxon>
        <taxon>Bacillota</taxon>
        <taxon>Bacilli</taxon>
        <taxon>Bacillales</taxon>
        <taxon>Bacillaceae</taxon>
        <taxon>Domibacillus</taxon>
    </lineage>
</organism>
<dbReference type="SUPFAM" id="SSF53807">
    <property type="entry name" value="Helical backbone' metal receptor"/>
    <property type="match status" value="1"/>
</dbReference>
<protein>
    <submittedName>
        <fullName evidence="5">ABC transporter substrate-binding protein</fullName>
    </submittedName>
</protein>
<dbReference type="InterPro" id="IPR054828">
    <property type="entry name" value="Vit_B12_bind_prot"/>
</dbReference>
<reference evidence="5 6" key="1">
    <citation type="submission" date="2016-12" db="EMBL/GenBank/DDBJ databases">
        <title>Domibacillus sp. SAB 38T whole genome sequencing.</title>
        <authorList>
            <person name="Verma A."/>
            <person name="Ojha A.K."/>
            <person name="Krishnamurthi S."/>
        </authorList>
    </citation>
    <scope>NUCLEOTIDE SEQUENCE [LARGE SCALE GENOMIC DNA]</scope>
    <source>
        <strain evidence="5 6">SAB 38</strain>
    </source>
</reference>
<proteinExistence type="inferred from homology"/>
<dbReference type="Gene3D" id="3.40.50.1980">
    <property type="entry name" value="Nitrogenase molybdenum iron protein domain"/>
    <property type="match status" value="2"/>
</dbReference>
<sequence>MKKSWLALGLTAVILAGCGTEETGNSKKTDENTETAKEETAAFPVTVTGADKQEVEIEAAPKRIVTLMPSVTEIAFELNLGDQIVGVTDNDTYPKEVNEKERVGGMELNVEKVLSLNPDLVLADISTDEKAITQIRDAGIDVLVSSEAKSIDQIYTSYELISEATGTQEEAQKDIETVKEGIAAIEEKASQIKEEDVKNVYFEIAGPPEIYSVGKNTFINEVIELVGANNVMNTEEGWPKVSEEAIIEKNPDTILLNYGWYVENATEGVLKRQGWENIAAIQNNEVFEVDGDLTSRPGPRIVQGAEQIAEAIYPDVFAK</sequence>
<evidence type="ECO:0000313" key="5">
    <source>
        <dbReference type="EMBL" id="OMP68081.1"/>
    </source>
</evidence>
<gene>
    <name evidence="5" type="ORF">BTO28_03775</name>
</gene>
<feature type="coiled-coil region" evidence="3">
    <location>
        <begin position="168"/>
        <end position="195"/>
    </location>
</feature>
<evidence type="ECO:0000256" key="2">
    <source>
        <dbReference type="ARBA" id="ARBA00022729"/>
    </source>
</evidence>
<dbReference type="InterPro" id="IPR002491">
    <property type="entry name" value="ABC_transptr_periplasmic_BD"/>
</dbReference>
<evidence type="ECO:0000256" key="1">
    <source>
        <dbReference type="ARBA" id="ARBA00008814"/>
    </source>
</evidence>
<dbReference type="AlphaFoldDB" id="A0A1V2AAR8"/>
<keyword evidence="2" id="KW-0732">Signal</keyword>
<dbReference type="EMBL" id="MSFI01000006">
    <property type="protein sequence ID" value="OMP68081.1"/>
    <property type="molecule type" value="Genomic_DNA"/>
</dbReference>
<evidence type="ECO:0000259" key="4">
    <source>
        <dbReference type="PROSITE" id="PS50983"/>
    </source>
</evidence>
<feature type="domain" description="Fe/B12 periplasmic-binding" evidence="4">
    <location>
        <begin position="63"/>
        <end position="316"/>
    </location>
</feature>
<dbReference type="PROSITE" id="PS51257">
    <property type="entry name" value="PROKAR_LIPOPROTEIN"/>
    <property type="match status" value="1"/>
</dbReference>
<dbReference type="Proteomes" id="UP000188613">
    <property type="component" value="Unassembled WGS sequence"/>
</dbReference>
<dbReference type="PANTHER" id="PTHR30535:SF34">
    <property type="entry name" value="MOLYBDATE-BINDING PROTEIN MOLA"/>
    <property type="match status" value="1"/>
</dbReference>
<dbReference type="STRING" id="1714355.BTO28_03775"/>
<keyword evidence="3" id="KW-0175">Coiled coil</keyword>
<name>A0A1V2AAR8_9BACI</name>
<dbReference type="PROSITE" id="PS50983">
    <property type="entry name" value="FE_B12_PBP"/>
    <property type="match status" value="1"/>
</dbReference>
<dbReference type="OrthoDB" id="9816357at2"/>
<dbReference type="CDD" id="cd01143">
    <property type="entry name" value="YvrC"/>
    <property type="match status" value="1"/>
</dbReference>
<dbReference type="Pfam" id="PF01497">
    <property type="entry name" value="Peripla_BP_2"/>
    <property type="match status" value="1"/>
</dbReference>
<evidence type="ECO:0000313" key="6">
    <source>
        <dbReference type="Proteomes" id="UP000188613"/>
    </source>
</evidence>
<dbReference type="GO" id="GO:0071281">
    <property type="term" value="P:cellular response to iron ion"/>
    <property type="evidence" value="ECO:0007669"/>
    <property type="project" value="TreeGrafter"/>
</dbReference>
<evidence type="ECO:0000256" key="3">
    <source>
        <dbReference type="SAM" id="Coils"/>
    </source>
</evidence>
<keyword evidence="6" id="KW-1185">Reference proteome</keyword>
<comment type="caution">
    <text evidence="5">The sequence shown here is derived from an EMBL/GenBank/DDBJ whole genome shotgun (WGS) entry which is preliminary data.</text>
</comment>